<dbReference type="SUPFAM" id="SSF52096">
    <property type="entry name" value="ClpP/crotonase"/>
    <property type="match status" value="1"/>
</dbReference>
<comment type="function">
    <text evidence="6">Hydrolyzes 3-hydroxyisobutyryl-CoA (HIBYL-CoA), a saline catabolite. Has high activity toward isobutyryl-CoA. Could be an isobutyryl-CoA dehydrogenase that functions in valine catabolism. Also hydrolyzes 3-hydroxypropanoyl-CoA.</text>
</comment>
<evidence type="ECO:0000259" key="8">
    <source>
        <dbReference type="Pfam" id="PF16113"/>
    </source>
</evidence>
<evidence type="ECO:0000313" key="10">
    <source>
        <dbReference type="Proteomes" id="UP000663868"/>
    </source>
</evidence>
<evidence type="ECO:0000256" key="4">
    <source>
        <dbReference type="ARBA" id="ARBA00016714"/>
    </source>
</evidence>
<dbReference type="Proteomes" id="UP000663868">
    <property type="component" value="Unassembled WGS sequence"/>
</dbReference>
<dbReference type="EMBL" id="CAJOBB010005664">
    <property type="protein sequence ID" value="CAF4136220.1"/>
    <property type="molecule type" value="Genomic_DNA"/>
</dbReference>
<accession>A0A819XA59</accession>
<dbReference type="InterPro" id="IPR029045">
    <property type="entry name" value="ClpP/crotonase-like_dom_sf"/>
</dbReference>
<evidence type="ECO:0000256" key="6">
    <source>
        <dbReference type="ARBA" id="ARBA00024871"/>
    </source>
</evidence>
<feature type="non-terminal residue" evidence="9">
    <location>
        <position position="1"/>
    </location>
</feature>
<dbReference type="EC" id="3.1.2.4" evidence="3"/>
<dbReference type="AlphaFoldDB" id="A0A819XA59"/>
<comment type="similarity">
    <text evidence="2">Belongs to the enoyl-CoA hydratase/isomerase family.</text>
</comment>
<evidence type="ECO:0000256" key="1">
    <source>
        <dbReference type="ARBA" id="ARBA00001709"/>
    </source>
</evidence>
<dbReference type="UniPathway" id="UPA00362"/>
<name>A0A819XA59_9BILA</name>
<evidence type="ECO:0000256" key="7">
    <source>
        <dbReference type="ARBA" id="ARBA00031181"/>
    </source>
</evidence>
<evidence type="ECO:0000313" key="9">
    <source>
        <dbReference type="EMBL" id="CAF4136220.1"/>
    </source>
</evidence>
<dbReference type="InterPro" id="IPR032259">
    <property type="entry name" value="HIBYL-CoA-H"/>
</dbReference>
<dbReference type="GO" id="GO:0003860">
    <property type="term" value="F:3-hydroxyisobutyryl-CoA hydrolase activity"/>
    <property type="evidence" value="ECO:0007669"/>
    <property type="project" value="UniProtKB-EC"/>
</dbReference>
<dbReference type="InterPro" id="IPR045004">
    <property type="entry name" value="ECH_dom"/>
</dbReference>
<dbReference type="Gene3D" id="3.90.226.10">
    <property type="entry name" value="2-enoyl-CoA Hydratase, Chain A, domain 1"/>
    <property type="match status" value="1"/>
</dbReference>
<gene>
    <name evidence="9" type="ORF">KXQ929_LOCUS36442</name>
</gene>
<evidence type="ECO:0000256" key="2">
    <source>
        <dbReference type="ARBA" id="ARBA00005254"/>
    </source>
</evidence>
<sequence length="78" mass="9204">TFEQLKRGQKLDLKDCLIMEYRLAQNTMIGHDFYEGVRAVLVDKDNKPQWKPNSLKNVSDKEIEDYFKKPSSNEDLQI</sequence>
<feature type="domain" description="Enoyl-CoA hydratase/isomerase" evidence="8">
    <location>
        <begin position="1"/>
        <end position="67"/>
    </location>
</feature>
<reference evidence="9" key="1">
    <citation type="submission" date="2021-02" db="EMBL/GenBank/DDBJ databases">
        <authorList>
            <person name="Nowell W R."/>
        </authorList>
    </citation>
    <scope>NUCLEOTIDE SEQUENCE</scope>
</reference>
<comment type="catalytic activity">
    <reaction evidence="1">
        <text>3-hydroxy-2-methylpropanoyl-CoA + H2O = 3-hydroxy-2-methylpropanoate + CoA + H(+)</text>
        <dbReference type="Rhea" id="RHEA:20888"/>
        <dbReference type="ChEBI" id="CHEBI:11805"/>
        <dbReference type="ChEBI" id="CHEBI:15377"/>
        <dbReference type="ChEBI" id="CHEBI:15378"/>
        <dbReference type="ChEBI" id="CHEBI:57287"/>
        <dbReference type="ChEBI" id="CHEBI:57340"/>
        <dbReference type="EC" id="3.1.2.4"/>
    </reaction>
</comment>
<proteinExistence type="inferred from homology"/>
<comment type="caution">
    <text evidence="9">The sequence shown here is derived from an EMBL/GenBank/DDBJ whole genome shotgun (WGS) entry which is preliminary data.</text>
</comment>
<dbReference type="PANTHER" id="PTHR43176">
    <property type="entry name" value="3-HYDROXYISOBUTYRYL-COA HYDROLASE-RELATED"/>
    <property type="match status" value="1"/>
</dbReference>
<evidence type="ECO:0000256" key="5">
    <source>
        <dbReference type="ARBA" id="ARBA00022801"/>
    </source>
</evidence>
<dbReference type="PANTHER" id="PTHR43176:SF3">
    <property type="entry name" value="3-HYDROXYISOBUTYRYL-COA HYDROLASE, MITOCHONDRIAL"/>
    <property type="match status" value="1"/>
</dbReference>
<evidence type="ECO:0000256" key="3">
    <source>
        <dbReference type="ARBA" id="ARBA00011915"/>
    </source>
</evidence>
<organism evidence="9 10">
    <name type="scientific">Adineta steineri</name>
    <dbReference type="NCBI Taxonomy" id="433720"/>
    <lineage>
        <taxon>Eukaryota</taxon>
        <taxon>Metazoa</taxon>
        <taxon>Spiralia</taxon>
        <taxon>Gnathifera</taxon>
        <taxon>Rotifera</taxon>
        <taxon>Eurotatoria</taxon>
        <taxon>Bdelloidea</taxon>
        <taxon>Adinetida</taxon>
        <taxon>Adinetidae</taxon>
        <taxon>Adineta</taxon>
    </lineage>
</organism>
<dbReference type="GO" id="GO:0006574">
    <property type="term" value="P:L-valine catabolic process"/>
    <property type="evidence" value="ECO:0007669"/>
    <property type="project" value="UniProtKB-UniPathway"/>
</dbReference>
<dbReference type="Pfam" id="PF16113">
    <property type="entry name" value="ECH_2"/>
    <property type="match status" value="1"/>
</dbReference>
<protein>
    <recommendedName>
        <fullName evidence="4">3-hydroxyisobutyryl-CoA hydrolase, mitochondrial</fullName>
        <ecNumber evidence="3">3.1.2.4</ecNumber>
    </recommendedName>
    <alternativeName>
        <fullName evidence="7">3-hydroxyisobutyryl-coenzyme A hydrolase</fullName>
    </alternativeName>
</protein>
<keyword evidence="5" id="KW-0378">Hydrolase</keyword>